<evidence type="ECO:0000256" key="1">
    <source>
        <dbReference type="ARBA" id="ARBA00007151"/>
    </source>
</evidence>
<dbReference type="GeneID" id="38278868"/>
<dbReference type="RefSeq" id="YP_009519075.1">
    <property type="nucleotide sequence ID" value="NC_039522.1"/>
</dbReference>
<organism evidence="6">
    <name type="scientific">Callipsygma wilsonis</name>
    <dbReference type="NCBI Taxonomy" id="2320807"/>
    <lineage>
        <taxon>Eukaryota</taxon>
        <taxon>Viridiplantae</taxon>
        <taxon>Chlorophyta</taxon>
        <taxon>core chlorophytes</taxon>
        <taxon>Ulvophyceae</taxon>
        <taxon>TCBD clade</taxon>
        <taxon>Bryopsidales</taxon>
        <taxon>Halimedineae</taxon>
        <taxon>Halimedaceae</taxon>
        <taxon>Rhipiliopsideae</taxon>
        <taxon>Callipsygma</taxon>
    </lineage>
</organism>
<dbReference type="GO" id="GO:0006412">
    <property type="term" value="P:translation"/>
    <property type="evidence" value="ECO:0007669"/>
    <property type="project" value="InterPro"/>
</dbReference>
<keyword evidence="6" id="KW-0934">Plastid</keyword>
<keyword evidence="2 6" id="KW-0689">Ribosomal protein</keyword>
<proteinExistence type="inferred from homology"/>
<reference evidence="6" key="2">
    <citation type="journal article" date="2019" name="Mol. Phylogenet. Evol.">
        <title>Reassessment of the classification of bryopsidales (chlorophyta) based on chloroplast phylogenomic analyses.</title>
        <authorList>
            <person name="Cremen M.C."/>
            <person name="Leliaert F."/>
            <person name="West J."/>
            <person name="Lam D.W."/>
            <person name="Shimada S."/>
            <person name="Lopez-Bautista J.M."/>
            <person name="Verbruggen H."/>
        </authorList>
    </citation>
    <scope>NUCLEOTIDE SEQUENCE</scope>
</reference>
<dbReference type="InterPro" id="IPR023798">
    <property type="entry name" value="Ribosomal_uS7_dom"/>
</dbReference>
<evidence type="ECO:0000256" key="4">
    <source>
        <dbReference type="SAM" id="MobiDB-lite"/>
    </source>
</evidence>
<dbReference type="Pfam" id="PF00177">
    <property type="entry name" value="Ribosomal_S7"/>
    <property type="match status" value="1"/>
</dbReference>
<keyword evidence="3" id="KW-0687">Ribonucleoprotein</keyword>
<keyword evidence="6" id="KW-0150">Chloroplast</keyword>
<protein>
    <submittedName>
        <fullName evidence="6">Ribosomal protein S7</fullName>
    </submittedName>
</protein>
<evidence type="ECO:0000259" key="5">
    <source>
        <dbReference type="Pfam" id="PF00177"/>
    </source>
</evidence>
<feature type="compositionally biased region" description="Basic residues" evidence="4">
    <location>
        <begin position="142"/>
        <end position="163"/>
    </location>
</feature>
<dbReference type="PIRSF" id="PIRSF002122">
    <property type="entry name" value="RPS7p_RPS7a_RPS5e_RPS7o"/>
    <property type="match status" value="1"/>
</dbReference>
<evidence type="ECO:0000256" key="3">
    <source>
        <dbReference type="ARBA" id="ARBA00023274"/>
    </source>
</evidence>
<dbReference type="SUPFAM" id="SSF47973">
    <property type="entry name" value="Ribosomal protein S7"/>
    <property type="match status" value="1"/>
</dbReference>
<comment type="similarity">
    <text evidence="1">Belongs to the universal ribosomal protein uS7 family.</text>
</comment>
<dbReference type="Gene3D" id="1.10.455.10">
    <property type="entry name" value="Ribosomal protein S7 domain"/>
    <property type="match status" value="1"/>
</dbReference>
<name>A0A386AZZ4_9CHLO</name>
<dbReference type="InterPro" id="IPR000235">
    <property type="entry name" value="Ribosomal_uS7"/>
</dbReference>
<evidence type="ECO:0000256" key="2">
    <source>
        <dbReference type="ARBA" id="ARBA00022980"/>
    </source>
</evidence>
<dbReference type="GO" id="GO:0005840">
    <property type="term" value="C:ribosome"/>
    <property type="evidence" value="ECO:0007669"/>
    <property type="project" value="UniProtKB-KW"/>
</dbReference>
<dbReference type="AlphaFoldDB" id="A0A386AZZ4"/>
<geneLocation type="chloroplast" evidence="6"/>
<dbReference type="InterPro" id="IPR036823">
    <property type="entry name" value="Ribosomal_uS7_dom_sf"/>
</dbReference>
<feature type="domain" description="Small ribosomal subunit protein uS7" evidence="5">
    <location>
        <begin position="8"/>
        <end position="140"/>
    </location>
</feature>
<evidence type="ECO:0000313" key="6">
    <source>
        <dbReference type="EMBL" id="AYC65014.1"/>
    </source>
</evidence>
<sequence length="163" mass="19346">MKNKKYMIYDIYLIKKINQKLIKNGKKKLAYRIFIKSLNFIKTKKKKNPLIILKKAIKNTTSSIKIQTRRIRKSTYFIPIEISKDRAISQAIRWIITSAKKKSSRNTFYQNLANEFINASKKTGNAFYRKQETKKIAAANTRKNRRKNKNNKKSRKNKNNKKT</sequence>
<dbReference type="EMBL" id="MH591105">
    <property type="protein sequence ID" value="AYC65014.1"/>
    <property type="molecule type" value="Genomic_DNA"/>
</dbReference>
<dbReference type="PANTHER" id="PTHR11205">
    <property type="entry name" value="RIBOSOMAL PROTEIN S7"/>
    <property type="match status" value="1"/>
</dbReference>
<feature type="region of interest" description="Disordered" evidence="4">
    <location>
        <begin position="128"/>
        <end position="163"/>
    </location>
</feature>
<gene>
    <name evidence="6" type="primary">rps7</name>
</gene>
<accession>A0A386AZZ4</accession>
<reference evidence="6" key="1">
    <citation type="submission" date="2018-07" db="EMBL/GenBank/DDBJ databases">
        <authorList>
            <person name="Quirk P.G."/>
            <person name="Krulwich T.A."/>
        </authorList>
    </citation>
    <scope>NUCLEOTIDE SEQUENCE</scope>
</reference>
<dbReference type="GO" id="GO:1990904">
    <property type="term" value="C:ribonucleoprotein complex"/>
    <property type="evidence" value="ECO:0007669"/>
    <property type="project" value="UniProtKB-KW"/>
</dbReference>